<name>D8P2K3_RALSL</name>
<reference evidence="2" key="2">
    <citation type="submission" date="2010-02" db="EMBL/GenBank/DDBJ databases">
        <authorList>
            <person name="Genoscope - CEA"/>
        </authorList>
    </citation>
    <scope>NUCLEOTIDE SEQUENCE</scope>
    <source>
        <strain evidence="2">CFBP2957</strain>
        <plasmid evidence="2">RCFBPv3_mp</plasmid>
    </source>
</reference>
<protein>
    <submittedName>
        <fullName evidence="2">Uncharacterized protein</fullName>
    </submittedName>
</protein>
<reference evidence="2" key="1">
    <citation type="journal article" date="2010" name="BMC Genomics">
        <title>Genomes of three tomato pathogens within the Ralstonia solanacearum species complex reveal significant evolutionary divergence.</title>
        <authorList>
            <person name="Remenant B."/>
            <person name="Coupat-Goutaland B."/>
            <person name="Guidot A."/>
            <person name="Cellier G."/>
            <person name="Wicker E."/>
            <person name="Allen C."/>
            <person name="Fegan M."/>
            <person name="Pruvost O."/>
            <person name="Elbaz M."/>
            <person name="Calteau A."/>
            <person name="Salvignol G."/>
            <person name="Mornico D."/>
            <person name="Mangenot S."/>
            <person name="Barbe V."/>
            <person name="Medigue C."/>
            <person name="Prior P."/>
        </authorList>
    </citation>
    <scope>NUCLEOTIDE SEQUENCE [LARGE SCALE GENOMIC DNA]</scope>
    <source>
        <strain evidence="2">CFBP2957</strain>
        <plasmid evidence="2">RCFBPv3_mp</plasmid>
    </source>
</reference>
<geneLocation type="plasmid" evidence="2">
    <name>RCFBPv3_mp</name>
</geneLocation>
<dbReference type="Gene3D" id="2.30.30.230">
    <property type="entry name" value="Fumarylacetoacetase, N-terminal domain"/>
    <property type="match status" value="1"/>
</dbReference>
<feature type="compositionally biased region" description="Polar residues" evidence="1">
    <location>
        <begin position="11"/>
        <end position="20"/>
    </location>
</feature>
<dbReference type="GO" id="GO:0004334">
    <property type="term" value="F:fumarylacetoacetase activity"/>
    <property type="evidence" value="ECO:0007669"/>
    <property type="project" value="InterPro"/>
</dbReference>
<evidence type="ECO:0000256" key="1">
    <source>
        <dbReference type="SAM" id="MobiDB-lite"/>
    </source>
</evidence>
<gene>
    <name evidence="2" type="ORF">RCFBP_mp10351</name>
</gene>
<proteinExistence type="predicted"/>
<feature type="region of interest" description="Disordered" evidence="1">
    <location>
        <begin position="1"/>
        <end position="24"/>
    </location>
</feature>
<dbReference type="GO" id="GO:0009072">
    <property type="term" value="P:aromatic amino acid metabolic process"/>
    <property type="evidence" value="ECO:0007669"/>
    <property type="project" value="InterPro"/>
</dbReference>
<dbReference type="InterPro" id="IPR036462">
    <property type="entry name" value="Fumarylacetoacetase_N_sf"/>
</dbReference>
<organism evidence="2">
    <name type="scientific">Ralstonia solanacearum CFBP2957</name>
    <dbReference type="NCBI Taxonomy" id="859656"/>
    <lineage>
        <taxon>Bacteria</taxon>
        <taxon>Pseudomonadati</taxon>
        <taxon>Pseudomonadota</taxon>
        <taxon>Betaproteobacteria</taxon>
        <taxon>Burkholderiales</taxon>
        <taxon>Burkholderiaceae</taxon>
        <taxon>Ralstonia</taxon>
        <taxon>Ralstonia solanacearum species complex</taxon>
    </lineage>
</organism>
<sequence>MPQQAGRALSPFSTTLSTPGDYTMELNRTHDASRRSWLDVADRPGTDFPLQYLPACVESRACGAGRRD</sequence>
<accession>D8P2K3</accession>
<dbReference type="AlphaFoldDB" id="D8P2K3"/>
<dbReference type="EMBL" id="FP885907">
    <property type="protein sequence ID" value="CBJ53139.1"/>
    <property type="molecule type" value="Genomic_DNA"/>
</dbReference>
<keyword evidence="2" id="KW-0614">Plasmid</keyword>
<evidence type="ECO:0000313" key="2">
    <source>
        <dbReference type="EMBL" id="CBJ53139.1"/>
    </source>
</evidence>